<keyword evidence="1" id="KW-0812">Transmembrane</keyword>
<dbReference type="InterPro" id="IPR036465">
    <property type="entry name" value="vWFA_dom_sf"/>
</dbReference>
<sequence length="248" mass="25758">MATGLGFGHPLTPGTWLRPLGPSLRRLVIAILALAILLWATIPAAISRLTDPSAIDQVALTGPRGPQCLRLILAGDVSGSMTQYAAAEQAAVNQFLTWAPTNLRPDDEIGVLSFAGSIAWNRRPAPANASTMTTGTPANMSDGTALSPVINGIGSLPASGCRTALALLSDGQMQDLPAPQDARAMQVAAGIDDLSLLVPSAGIDRPTDWNTTFPAAMGTVFDGTDPNATGLTFAHLVARLTEQTLRKL</sequence>
<name>A0ABP4XJY5_9MICO</name>
<gene>
    <name evidence="2" type="ORF">GCM10009811_08670</name>
</gene>
<dbReference type="Proteomes" id="UP001499938">
    <property type="component" value="Unassembled WGS sequence"/>
</dbReference>
<dbReference type="Gene3D" id="3.40.50.410">
    <property type="entry name" value="von Willebrand factor, type A domain"/>
    <property type="match status" value="1"/>
</dbReference>
<keyword evidence="3" id="KW-1185">Reference proteome</keyword>
<dbReference type="SUPFAM" id="SSF53300">
    <property type="entry name" value="vWA-like"/>
    <property type="match status" value="1"/>
</dbReference>
<comment type="caution">
    <text evidence="2">The sequence shown here is derived from an EMBL/GenBank/DDBJ whole genome shotgun (WGS) entry which is preliminary data.</text>
</comment>
<reference evidence="3" key="1">
    <citation type="journal article" date="2019" name="Int. J. Syst. Evol. Microbiol.">
        <title>The Global Catalogue of Microorganisms (GCM) 10K type strain sequencing project: providing services to taxonomists for standard genome sequencing and annotation.</title>
        <authorList>
            <consortium name="The Broad Institute Genomics Platform"/>
            <consortium name="The Broad Institute Genome Sequencing Center for Infectious Disease"/>
            <person name="Wu L."/>
            <person name="Ma J."/>
        </authorList>
    </citation>
    <scope>NUCLEOTIDE SEQUENCE [LARGE SCALE GENOMIC DNA]</scope>
    <source>
        <strain evidence="3">JCM 15592</strain>
    </source>
</reference>
<proteinExistence type="predicted"/>
<organism evidence="2 3">
    <name type="scientific">Nostocoides veronense</name>
    <dbReference type="NCBI Taxonomy" id="330836"/>
    <lineage>
        <taxon>Bacteria</taxon>
        <taxon>Bacillati</taxon>
        <taxon>Actinomycetota</taxon>
        <taxon>Actinomycetes</taxon>
        <taxon>Micrococcales</taxon>
        <taxon>Intrasporangiaceae</taxon>
        <taxon>Nostocoides</taxon>
    </lineage>
</organism>
<accession>A0ABP4XJY5</accession>
<dbReference type="EMBL" id="BAAAPO010000015">
    <property type="protein sequence ID" value="GAA1785809.1"/>
    <property type="molecule type" value="Genomic_DNA"/>
</dbReference>
<keyword evidence="1" id="KW-1133">Transmembrane helix</keyword>
<evidence type="ECO:0000313" key="2">
    <source>
        <dbReference type="EMBL" id="GAA1785809.1"/>
    </source>
</evidence>
<evidence type="ECO:0000256" key="1">
    <source>
        <dbReference type="SAM" id="Phobius"/>
    </source>
</evidence>
<protein>
    <recommendedName>
        <fullName evidence="4">VWFA domain-containing protein</fullName>
    </recommendedName>
</protein>
<feature type="transmembrane region" description="Helical" evidence="1">
    <location>
        <begin position="27"/>
        <end position="46"/>
    </location>
</feature>
<keyword evidence="1" id="KW-0472">Membrane</keyword>
<evidence type="ECO:0008006" key="4">
    <source>
        <dbReference type="Google" id="ProtNLM"/>
    </source>
</evidence>
<dbReference type="RefSeq" id="WP_344081863.1">
    <property type="nucleotide sequence ID" value="NZ_BAAAPO010000015.1"/>
</dbReference>
<evidence type="ECO:0000313" key="3">
    <source>
        <dbReference type="Proteomes" id="UP001499938"/>
    </source>
</evidence>